<protein>
    <submittedName>
        <fullName evidence="1">Uncharacterized protein</fullName>
    </submittedName>
</protein>
<dbReference type="AlphaFoldDB" id="E4SIU4"/>
<reference evidence="1 2" key="1">
    <citation type="journal article" date="2011" name="J. Bacteriol.">
        <title>Genome sequence of Lactobacillus amylovorus GRL1112.</title>
        <authorList>
            <person name="Kant R."/>
            <person name="Paulin L."/>
            <person name="Alatalo E."/>
            <person name="de Vos W.M."/>
            <person name="Palva A."/>
        </authorList>
    </citation>
    <scope>NUCLEOTIDE SEQUENCE [LARGE SCALE GENOMIC DNA]</scope>
    <source>
        <strain evidence="1 2">GRL 1112</strain>
    </source>
</reference>
<dbReference type="KEGG" id="lam:LA2_05670"/>
<sequence length="80" mass="9543">MKTRRVKRFDLKIGSIITPHELSNVFQYEFMKYQLGVTYSSYSRQYVARSINDKGIDVRFDDELVYLGFGHWKKNTKEAK</sequence>
<name>E4SIU4_LACAR</name>
<proteinExistence type="predicted"/>
<evidence type="ECO:0000313" key="1">
    <source>
        <dbReference type="EMBL" id="ADQ59093.1"/>
    </source>
</evidence>
<dbReference type="HOGENOM" id="CLU_2752701_0_0_9"/>
<accession>E4SIU4</accession>
<dbReference type="Proteomes" id="UP000007033">
    <property type="component" value="Chromosome"/>
</dbReference>
<dbReference type="RefSeq" id="WP_013437888.1">
    <property type="nucleotide sequence ID" value="NC_014724.1"/>
</dbReference>
<dbReference type="EMBL" id="CP002338">
    <property type="protein sequence ID" value="ADQ59093.1"/>
    <property type="molecule type" value="Genomic_DNA"/>
</dbReference>
<organism evidence="1 2">
    <name type="scientific">Lactobacillus amylovorus (strain GRL 1112)</name>
    <dbReference type="NCBI Taxonomy" id="695560"/>
    <lineage>
        <taxon>Bacteria</taxon>
        <taxon>Bacillati</taxon>
        <taxon>Bacillota</taxon>
        <taxon>Bacilli</taxon>
        <taxon>Lactobacillales</taxon>
        <taxon>Lactobacillaceae</taxon>
        <taxon>Lactobacillus</taxon>
    </lineage>
</organism>
<gene>
    <name evidence="1" type="ordered locus">LA2_05670</name>
</gene>
<evidence type="ECO:0000313" key="2">
    <source>
        <dbReference type="Proteomes" id="UP000007033"/>
    </source>
</evidence>